<keyword evidence="2 4" id="KW-0689">Ribosomal protein</keyword>
<accession>A0A847CYR2</accession>
<dbReference type="GO" id="GO:0003735">
    <property type="term" value="F:structural constituent of ribosome"/>
    <property type="evidence" value="ECO:0007669"/>
    <property type="project" value="InterPro"/>
</dbReference>
<dbReference type="NCBIfam" id="TIGR00165">
    <property type="entry name" value="S18"/>
    <property type="match status" value="1"/>
</dbReference>
<dbReference type="InterPro" id="IPR001648">
    <property type="entry name" value="Ribosomal_bS18"/>
</dbReference>
<keyword evidence="3 4" id="KW-0687">Ribonucleoprotein</keyword>
<reference evidence="6 7" key="1">
    <citation type="journal article" date="2020" name="Biotechnol. Biofuels">
        <title>New insights from the biogas microbiome by comprehensive genome-resolved metagenomics of nearly 1600 species originating from multiple anaerobic digesters.</title>
        <authorList>
            <person name="Campanaro S."/>
            <person name="Treu L."/>
            <person name="Rodriguez-R L.M."/>
            <person name="Kovalovszki A."/>
            <person name="Ziels R.M."/>
            <person name="Maus I."/>
            <person name="Zhu X."/>
            <person name="Kougias P.G."/>
            <person name="Basile A."/>
            <person name="Luo G."/>
            <person name="Schluter A."/>
            <person name="Konstantinidis K.T."/>
            <person name="Angelidaki I."/>
        </authorList>
    </citation>
    <scope>NUCLEOTIDE SEQUENCE [LARGE SCALE GENOMIC DNA]</scope>
    <source>
        <strain evidence="6">AS06rmzACSIP_65</strain>
    </source>
</reference>
<comment type="subunit">
    <text evidence="4">Part of the 30S ribosomal subunit. Forms a tight heterodimer with protein bS6.</text>
</comment>
<gene>
    <name evidence="4" type="primary">rpsR</name>
    <name evidence="6" type="ORF">GX656_00500</name>
</gene>
<evidence type="ECO:0000256" key="2">
    <source>
        <dbReference type="ARBA" id="ARBA00022980"/>
    </source>
</evidence>
<dbReference type="GO" id="GO:0022627">
    <property type="term" value="C:cytosolic small ribosomal subunit"/>
    <property type="evidence" value="ECO:0007669"/>
    <property type="project" value="TreeGrafter"/>
</dbReference>
<dbReference type="PRINTS" id="PR00974">
    <property type="entry name" value="RIBOSOMALS18"/>
</dbReference>
<protein>
    <recommendedName>
        <fullName evidence="4">Small ribosomal subunit protein bS18</fullName>
    </recommendedName>
</protein>
<evidence type="ECO:0000256" key="3">
    <source>
        <dbReference type="ARBA" id="ARBA00023274"/>
    </source>
</evidence>
<dbReference type="PANTHER" id="PTHR13479:SF40">
    <property type="entry name" value="SMALL RIBOSOMAL SUBUNIT PROTEIN BS18M"/>
    <property type="match status" value="1"/>
</dbReference>
<dbReference type="Proteomes" id="UP000545876">
    <property type="component" value="Unassembled WGS sequence"/>
</dbReference>
<dbReference type="AlphaFoldDB" id="A0A847CYR2"/>
<comment type="caution">
    <text evidence="6">The sequence shown here is derived from an EMBL/GenBank/DDBJ whole genome shotgun (WGS) entry which is preliminary data.</text>
</comment>
<dbReference type="HAMAP" id="MF_00270">
    <property type="entry name" value="Ribosomal_bS18"/>
    <property type="match status" value="1"/>
</dbReference>
<keyword evidence="4" id="KW-0694">RNA-binding</keyword>
<evidence type="ECO:0000256" key="5">
    <source>
        <dbReference type="RuleBase" id="RU003910"/>
    </source>
</evidence>
<evidence type="ECO:0000313" key="7">
    <source>
        <dbReference type="Proteomes" id="UP000545876"/>
    </source>
</evidence>
<dbReference type="GO" id="GO:0006412">
    <property type="term" value="P:translation"/>
    <property type="evidence" value="ECO:0007669"/>
    <property type="project" value="UniProtKB-UniRule"/>
</dbReference>
<dbReference type="EMBL" id="JAAZBX010000001">
    <property type="protein sequence ID" value="NLD25108.1"/>
    <property type="molecule type" value="Genomic_DNA"/>
</dbReference>
<comment type="function">
    <text evidence="4">Binds as a heterodimer with protein bS6 to the central domain of the 16S rRNA, where it helps stabilize the platform of the 30S subunit.</text>
</comment>
<dbReference type="GO" id="GO:0070181">
    <property type="term" value="F:small ribosomal subunit rRNA binding"/>
    <property type="evidence" value="ECO:0007669"/>
    <property type="project" value="TreeGrafter"/>
</dbReference>
<comment type="similarity">
    <text evidence="1 4 5">Belongs to the bacterial ribosomal protein bS18 family.</text>
</comment>
<dbReference type="PANTHER" id="PTHR13479">
    <property type="entry name" value="30S RIBOSOMAL PROTEIN S18"/>
    <property type="match status" value="1"/>
</dbReference>
<dbReference type="SUPFAM" id="SSF46911">
    <property type="entry name" value="Ribosomal protein S18"/>
    <property type="match status" value="1"/>
</dbReference>
<evidence type="ECO:0000256" key="1">
    <source>
        <dbReference type="ARBA" id="ARBA00005589"/>
    </source>
</evidence>
<proteinExistence type="inferred from homology"/>
<sequence>MQKKKPRRKRRVIQNLKCPLCESGVKEVTYKDVYQLKKFTSVRGKMISTEKSGACHKHQKQLKSAIKRARYMALLPYASNE</sequence>
<evidence type="ECO:0000256" key="4">
    <source>
        <dbReference type="HAMAP-Rule" id="MF_00270"/>
    </source>
</evidence>
<name>A0A847CYR2_9BACT</name>
<dbReference type="InterPro" id="IPR036870">
    <property type="entry name" value="Ribosomal_bS18_sf"/>
</dbReference>
<evidence type="ECO:0000313" key="6">
    <source>
        <dbReference type="EMBL" id="NLD25108.1"/>
    </source>
</evidence>
<keyword evidence="4" id="KW-0699">rRNA-binding</keyword>
<organism evidence="6 7">
    <name type="scientific">Candidatus Dojkabacteria bacterium</name>
    <dbReference type="NCBI Taxonomy" id="2099670"/>
    <lineage>
        <taxon>Bacteria</taxon>
        <taxon>Candidatus Dojkabacteria</taxon>
    </lineage>
</organism>
<dbReference type="Gene3D" id="4.10.640.10">
    <property type="entry name" value="Ribosomal protein S18"/>
    <property type="match status" value="1"/>
</dbReference>
<dbReference type="Pfam" id="PF01084">
    <property type="entry name" value="Ribosomal_S18"/>
    <property type="match status" value="1"/>
</dbReference>